<dbReference type="SUPFAM" id="SSF52058">
    <property type="entry name" value="L domain-like"/>
    <property type="match status" value="1"/>
</dbReference>
<keyword evidence="5" id="KW-1185">Reference proteome</keyword>
<dbReference type="InterPro" id="IPR050836">
    <property type="entry name" value="SDS22/Internalin_LRR"/>
</dbReference>
<evidence type="ECO:0000256" key="2">
    <source>
        <dbReference type="ARBA" id="ARBA00022737"/>
    </source>
</evidence>
<keyword evidence="1" id="KW-0433">Leucine-rich repeat</keyword>
<evidence type="ECO:0000313" key="4">
    <source>
        <dbReference type="EMBL" id="MFC4360806.1"/>
    </source>
</evidence>
<dbReference type="InterPro" id="IPR025875">
    <property type="entry name" value="Leu-rich_rpt_4"/>
</dbReference>
<feature type="chain" id="PRO_5046241753" evidence="3">
    <location>
        <begin position="19"/>
        <end position="173"/>
    </location>
</feature>
<keyword evidence="2" id="KW-0677">Repeat</keyword>
<dbReference type="Pfam" id="PF12799">
    <property type="entry name" value="LRR_4"/>
    <property type="match status" value="1"/>
</dbReference>
<dbReference type="PANTHER" id="PTHR46652:SF3">
    <property type="entry name" value="LEUCINE-RICH REPEAT-CONTAINING PROTEIN 9"/>
    <property type="match status" value="1"/>
</dbReference>
<keyword evidence="3" id="KW-0732">Signal</keyword>
<dbReference type="PROSITE" id="PS51257">
    <property type="entry name" value="PROKAR_LIPOPROTEIN"/>
    <property type="match status" value="1"/>
</dbReference>
<name>A0ABV8V081_9GAMM</name>
<dbReference type="Gene3D" id="3.80.10.10">
    <property type="entry name" value="Ribonuclease Inhibitor"/>
    <property type="match status" value="1"/>
</dbReference>
<proteinExistence type="predicted"/>
<dbReference type="PANTHER" id="PTHR46652">
    <property type="entry name" value="LEUCINE-RICH REPEAT AND IQ DOMAIN-CONTAINING PROTEIN 1-RELATED"/>
    <property type="match status" value="1"/>
</dbReference>
<protein>
    <submittedName>
        <fullName evidence="4">Leucine-rich repeat domain-containing protein</fullName>
    </submittedName>
</protein>
<dbReference type="InterPro" id="IPR032675">
    <property type="entry name" value="LRR_dom_sf"/>
</dbReference>
<dbReference type="EMBL" id="JBHSCX010000001">
    <property type="protein sequence ID" value="MFC4360806.1"/>
    <property type="molecule type" value="Genomic_DNA"/>
</dbReference>
<accession>A0ABV8V081</accession>
<dbReference type="RefSeq" id="WP_290264673.1">
    <property type="nucleotide sequence ID" value="NZ_JAUFQG010000006.1"/>
</dbReference>
<reference evidence="5" key="1">
    <citation type="journal article" date="2019" name="Int. J. Syst. Evol. Microbiol.">
        <title>The Global Catalogue of Microorganisms (GCM) 10K type strain sequencing project: providing services to taxonomists for standard genome sequencing and annotation.</title>
        <authorList>
            <consortium name="The Broad Institute Genomics Platform"/>
            <consortium name="The Broad Institute Genome Sequencing Center for Infectious Disease"/>
            <person name="Wu L."/>
            <person name="Ma J."/>
        </authorList>
    </citation>
    <scope>NUCLEOTIDE SEQUENCE [LARGE SCALE GENOMIC DNA]</scope>
    <source>
        <strain evidence="5">CECT 8570</strain>
    </source>
</reference>
<evidence type="ECO:0000256" key="3">
    <source>
        <dbReference type="SAM" id="SignalP"/>
    </source>
</evidence>
<evidence type="ECO:0000313" key="5">
    <source>
        <dbReference type="Proteomes" id="UP001595840"/>
    </source>
</evidence>
<dbReference type="InterPro" id="IPR001611">
    <property type="entry name" value="Leu-rich_rpt"/>
</dbReference>
<organism evidence="4 5">
    <name type="scientific">Simiduia curdlanivorans</name>
    <dbReference type="NCBI Taxonomy" id="1492769"/>
    <lineage>
        <taxon>Bacteria</taxon>
        <taxon>Pseudomonadati</taxon>
        <taxon>Pseudomonadota</taxon>
        <taxon>Gammaproteobacteria</taxon>
        <taxon>Cellvibrionales</taxon>
        <taxon>Cellvibrionaceae</taxon>
        <taxon>Simiduia</taxon>
    </lineage>
</organism>
<gene>
    <name evidence="4" type="ORF">ACFOX3_00760</name>
</gene>
<dbReference type="Proteomes" id="UP001595840">
    <property type="component" value="Unassembled WGS sequence"/>
</dbReference>
<evidence type="ECO:0000256" key="1">
    <source>
        <dbReference type="ARBA" id="ARBA00022614"/>
    </source>
</evidence>
<feature type="signal peptide" evidence="3">
    <location>
        <begin position="1"/>
        <end position="18"/>
    </location>
</feature>
<comment type="caution">
    <text evidence="4">The sequence shown here is derived from an EMBL/GenBank/DDBJ whole genome shotgun (WGS) entry which is preliminary data.</text>
</comment>
<sequence>MTGYKLLLLFCASGALLCACKGYEVTLNEREIYKPAPALTQFHMADNNLQTCIDQTIKDKNITAVAQLTQLSCTHAGINDLSGLSYFSALEALNLADNDIQAIEPLAKLSKLKVLRLENNRIQGTDAVLSLLQLQTLDLRGNPALACDELARLVEQSPADISLPQHCANPTLP</sequence>
<dbReference type="PROSITE" id="PS51450">
    <property type="entry name" value="LRR"/>
    <property type="match status" value="1"/>
</dbReference>